<dbReference type="Proteomes" id="UP000295604">
    <property type="component" value="Unassembled WGS sequence"/>
</dbReference>
<gene>
    <name evidence="2" type="ORF">C8034_v007323</name>
</gene>
<accession>A0A4R8TRQ5</accession>
<feature type="compositionally biased region" description="Basic and acidic residues" evidence="1">
    <location>
        <begin position="47"/>
        <end position="61"/>
    </location>
</feature>
<feature type="region of interest" description="Disordered" evidence="1">
    <location>
        <begin position="1"/>
        <end position="80"/>
    </location>
</feature>
<feature type="compositionally biased region" description="Basic and acidic residues" evidence="1">
    <location>
        <begin position="68"/>
        <end position="77"/>
    </location>
</feature>
<reference evidence="2 3" key="1">
    <citation type="submission" date="2018-11" db="EMBL/GenBank/DDBJ databases">
        <title>Genome sequence and assembly of Colletotrichum sidae.</title>
        <authorList>
            <person name="Gan P."/>
            <person name="Shirasu K."/>
        </authorList>
    </citation>
    <scope>NUCLEOTIDE SEQUENCE [LARGE SCALE GENOMIC DNA]</scope>
    <source>
        <strain evidence="2 3">CBS 518.97</strain>
    </source>
</reference>
<name>A0A4R8TRQ5_9PEZI</name>
<dbReference type="AlphaFoldDB" id="A0A4R8TRQ5"/>
<proteinExistence type="predicted"/>
<protein>
    <submittedName>
        <fullName evidence="2">Uncharacterized protein</fullName>
    </submittedName>
</protein>
<evidence type="ECO:0000256" key="1">
    <source>
        <dbReference type="SAM" id="MobiDB-lite"/>
    </source>
</evidence>
<evidence type="ECO:0000313" key="2">
    <source>
        <dbReference type="EMBL" id="TEA21281.1"/>
    </source>
</evidence>
<organism evidence="2 3">
    <name type="scientific">Colletotrichum sidae</name>
    <dbReference type="NCBI Taxonomy" id="1347389"/>
    <lineage>
        <taxon>Eukaryota</taxon>
        <taxon>Fungi</taxon>
        <taxon>Dikarya</taxon>
        <taxon>Ascomycota</taxon>
        <taxon>Pezizomycotina</taxon>
        <taxon>Sordariomycetes</taxon>
        <taxon>Hypocreomycetidae</taxon>
        <taxon>Glomerellales</taxon>
        <taxon>Glomerellaceae</taxon>
        <taxon>Colletotrichum</taxon>
        <taxon>Colletotrichum orbiculare species complex</taxon>
    </lineage>
</organism>
<evidence type="ECO:0000313" key="3">
    <source>
        <dbReference type="Proteomes" id="UP000295604"/>
    </source>
</evidence>
<sequence length="97" mass="10374">MGASKPEVETNAQAGNTSPQAEMTDGTATPPGGERPALHAGGTSDSSRPDLEALRRRETPARRRRRLREREAEEKGGVVESVSSLHLVSVAEFEGHV</sequence>
<keyword evidence="3" id="KW-1185">Reference proteome</keyword>
<dbReference type="EMBL" id="QAPF01000020">
    <property type="protein sequence ID" value="TEA21281.1"/>
    <property type="molecule type" value="Genomic_DNA"/>
</dbReference>
<feature type="compositionally biased region" description="Polar residues" evidence="1">
    <location>
        <begin position="10"/>
        <end position="21"/>
    </location>
</feature>
<comment type="caution">
    <text evidence="2">The sequence shown here is derived from an EMBL/GenBank/DDBJ whole genome shotgun (WGS) entry which is preliminary data.</text>
</comment>